<comment type="subcellular location">
    <subcellularLocation>
        <location evidence="1">Membrane</location>
        <topology evidence="1">Multi-pass membrane protein</topology>
    </subcellularLocation>
</comment>
<dbReference type="GO" id="GO:0020037">
    <property type="term" value="F:heme binding"/>
    <property type="evidence" value="ECO:0007669"/>
    <property type="project" value="InterPro"/>
</dbReference>
<feature type="transmembrane region" description="Helical" evidence="5">
    <location>
        <begin position="90"/>
        <end position="111"/>
    </location>
</feature>
<evidence type="ECO:0000256" key="2">
    <source>
        <dbReference type="ARBA" id="ARBA00022692"/>
    </source>
</evidence>
<evidence type="ECO:0000256" key="1">
    <source>
        <dbReference type="ARBA" id="ARBA00004141"/>
    </source>
</evidence>
<dbReference type="InterPro" id="IPR000883">
    <property type="entry name" value="Cyt_C_Oxase_1"/>
</dbReference>
<feature type="transmembrane region" description="Helical" evidence="5">
    <location>
        <begin position="172"/>
        <end position="193"/>
    </location>
</feature>
<proteinExistence type="predicted"/>
<protein>
    <recommendedName>
        <fullName evidence="6">Cytochrome oxidase subunit I profile domain-containing protein</fullName>
    </recommendedName>
</protein>
<dbReference type="PROSITE" id="PS50855">
    <property type="entry name" value="COX1"/>
    <property type="match status" value="1"/>
</dbReference>
<dbReference type="Pfam" id="PF00115">
    <property type="entry name" value="COX1"/>
    <property type="match status" value="1"/>
</dbReference>
<dbReference type="GO" id="GO:0022904">
    <property type="term" value="P:respiratory electron transport chain"/>
    <property type="evidence" value="ECO:0007669"/>
    <property type="project" value="TreeGrafter"/>
</dbReference>
<dbReference type="PANTHER" id="PTHR10422">
    <property type="entry name" value="CYTOCHROME C OXIDASE SUBUNIT 1"/>
    <property type="match status" value="1"/>
</dbReference>
<dbReference type="GO" id="GO:0016020">
    <property type="term" value="C:membrane"/>
    <property type="evidence" value="ECO:0007669"/>
    <property type="project" value="UniProtKB-SubCell"/>
</dbReference>
<reference evidence="7" key="1">
    <citation type="submission" date="2018-05" db="EMBL/GenBank/DDBJ databases">
        <authorList>
            <person name="Lanie J.A."/>
            <person name="Ng W.-L."/>
            <person name="Kazmierczak K.M."/>
            <person name="Andrzejewski T.M."/>
            <person name="Davidsen T.M."/>
            <person name="Wayne K.J."/>
            <person name="Tettelin H."/>
            <person name="Glass J.I."/>
            <person name="Rusch D."/>
            <person name="Podicherti R."/>
            <person name="Tsui H.-C.T."/>
            <person name="Winkler M.E."/>
        </authorList>
    </citation>
    <scope>NUCLEOTIDE SEQUENCE</scope>
</reference>
<keyword evidence="2 5" id="KW-0812">Transmembrane</keyword>
<feature type="domain" description="Cytochrome oxidase subunit I profile" evidence="6">
    <location>
        <begin position="9"/>
        <end position="549"/>
    </location>
</feature>
<name>A0A382APT8_9ZZZZ</name>
<dbReference type="GO" id="GO:0015990">
    <property type="term" value="P:electron transport coupled proton transport"/>
    <property type="evidence" value="ECO:0007669"/>
    <property type="project" value="TreeGrafter"/>
</dbReference>
<feature type="transmembrane region" description="Helical" evidence="5">
    <location>
        <begin position="306"/>
        <end position="325"/>
    </location>
</feature>
<keyword evidence="4 5" id="KW-0472">Membrane</keyword>
<dbReference type="InterPro" id="IPR036927">
    <property type="entry name" value="Cyt_c_oxase-like_su1_sf"/>
</dbReference>
<dbReference type="PROSITE" id="PS00077">
    <property type="entry name" value="COX1_CUB"/>
    <property type="match status" value="1"/>
</dbReference>
<dbReference type="GO" id="GO:0009060">
    <property type="term" value="P:aerobic respiration"/>
    <property type="evidence" value="ECO:0007669"/>
    <property type="project" value="InterPro"/>
</dbReference>
<feature type="transmembrane region" description="Helical" evidence="5">
    <location>
        <begin position="213"/>
        <end position="239"/>
    </location>
</feature>
<feature type="transmembrane region" description="Helical" evidence="5">
    <location>
        <begin position="26"/>
        <end position="48"/>
    </location>
</feature>
<feature type="transmembrane region" description="Helical" evidence="5">
    <location>
        <begin position="441"/>
        <end position="466"/>
    </location>
</feature>
<sequence length="574" mass="64180">MNSHNEQSFVSKYIFSMDHKVIGKQFLWLGIFFLLFGGFQAMLIRWSLSNTMEPLPWWLLGDILYQNSPVGVGIIGPDAYNQLFTMHGTIMIFWAITPILIGAFGNFCIPLQIGAPDMVFPKLNLISFWTMFLASVVLLMSYLLPNGTAAGGWTSYPPLSTPVGGIPGLGQVFWILALTLAGTSTLMGAINYITTIVRLRAPGMDYFKMPLTIWGLFLTSILNALFVPIIAAGLIILLLDNVAGTQFLIAGGKATIPGGDPLLYQHVFWIFGHPEVYILILPAWGVVSDLLSVFSRKPAFGYKVTAICMCTITAFSALVWGHHMYTTGMSPLLGKTFMFLTLLISIPSAIFFFNWLGTLWRGALQFDTPMLFSMSVMWVFGLGGLTGLYNATITSDIYLHDTYFVVGHFHYTMAASVMFGAFAAIYFWFPKMFGRQMNSKLGKVHFWFSFIPLNMVFFNMMVMGYAGHHRRIFDPTEYEFLAPVLGLNNLMTTFAFILGAAQVLFVINFAYSILKGKKAEKNPWKSATLEWTVDNPIPHGNFAVVPSVYNGPHEYSHPNVKERDWISQSEPMPT</sequence>
<feature type="transmembrane region" description="Helical" evidence="5">
    <location>
        <begin position="337"/>
        <end position="357"/>
    </location>
</feature>
<dbReference type="InterPro" id="IPR023615">
    <property type="entry name" value="Cyt_c_Oxase_su1_BS"/>
</dbReference>
<dbReference type="InterPro" id="IPR023616">
    <property type="entry name" value="Cyt_c_oxase-like_su1_dom"/>
</dbReference>
<feature type="transmembrane region" description="Helical" evidence="5">
    <location>
        <begin position="369"/>
        <end position="389"/>
    </location>
</feature>
<evidence type="ECO:0000256" key="5">
    <source>
        <dbReference type="SAM" id="Phobius"/>
    </source>
</evidence>
<feature type="transmembrane region" description="Helical" evidence="5">
    <location>
        <begin position="123"/>
        <end position="144"/>
    </location>
</feature>
<dbReference type="PRINTS" id="PR01165">
    <property type="entry name" value="CYCOXIDASEI"/>
</dbReference>
<dbReference type="EMBL" id="UINC01026123">
    <property type="protein sequence ID" value="SVB02997.1"/>
    <property type="molecule type" value="Genomic_DNA"/>
</dbReference>
<feature type="transmembrane region" description="Helical" evidence="5">
    <location>
        <begin position="276"/>
        <end position="294"/>
    </location>
</feature>
<dbReference type="PANTHER" id="PTHR10422:SF18">
    <property type="entry name" value="CYTOCHROME C OXIDASE SUBUNIT 1"/>
    <property type="match status" value="1"/>
</dbReference>
<feature type="transmembrane region" description="Helical" evidence="5">
    <location>
        <begin position="486"/>
        <end position="511"/>
    </location>
</feature>
<evidence type="ECO:0000313" key="7">
    <source>
        <dbReference type="EMBL" id="SVB02997.1"/>
    </source>
</evidence>
<dbReference type="GO" id="GO:0004129">
    <property type="term" value="F:cytochrome-c oxidase activity"/>
    <property type="evidence" value="ECO:0007669"/>
    <property type="project" value="InterPro"/>
</dbReference>
<evidence type="ECO:0000259" key="6">
    <source>
        <dbReference type="PROSITE" id="PS50855"/>
    </source>
</evidence>
<organism evidence="7">
    <name type="scientific">marine metagenome</name>
    <dbReference type="NCBI Taxonomy" id="408172"/>
    <lineage>
        <taxon>unclassified sequences</taxon>
        <taxon>metagenomes</taxon>
        <taxon>ecological metagenomes</taxon>
    </lineage>
</organism>
<dbReference type="SUPFAM" id="SSF81442">
    <property type="entry name" value="Cytochrome c oxidase subunit I-like"/>
    <property type="match status" value="1"/>
</dbReference>
<gene>
    <name evidence="7" type="ORF">METZ01_LOCUS155851</name>
</gene>
<feature type="transmembrane region" description="Helical" evidence="5">
    <location>
        <begin position="409"/>
        <end position="429"/>
    </location>
</feature>
<evidence type="ECO:0000256" key="4">
    <source>
        <dbReference type="ARBA" id="ARBA00023136"/>
    </source>
</evidence>
<evidence type="ECO:0000256" key="3">
    <source>
        <dbReference type="ARBA" id="ARBA00022989"/>
    </source>
</evidence>
<keyword evidence="3 5" id="KW-1133">Transmembrane helix</keyword>
<accession>A0A382APT8</accession>
<dbReference type="AlphaFoldDB" id="A0A382APT8"/>
<dbReference type="Gene3D" id="1.20.210.10">
    <property type="entry name" value="Cytochrome c oxidase-like, subunit I domain"/>
    <property type="match status" value="1"/>
</dbReference>